<reference evidence="2" key="1">
    <citation type="journal article" date="2013" name="Genome Announc.">
        <title>Draft Genome Sequence of the Dimorphic Prosthecate Bacterium Brevundimonas abyssalis TAR-001T.</title>
        <authorList>
            <person name="Tsubouchi T."/>
            <person name="Nishi S."/>
            <person name="Usui K."/>
            <person name="Shimane Y."/>
            <person name="Takaki Y."/>
            <person name="Maruyama T."/>
            <person name="Hatada Y."/>
        </authorList>
    </citation>
    <scope>NUCLEOTIDE SEQUENCE [LARGE SCALE GENOMIC DNA]</scope>
    <source>
        <strain evidence="2">TAR-001</strain>
    </source>
</reference>
<evidence type="ECO:0000313" key="1">
    <source>
        <dbReference type="EMBL" id="GAD58130.1"/>
    </source>
</evidence>
<gene>
    <name evidence="1" type="ORF">MBEBAB_0380</name>
</gene>
<name>A0A8E0KJ13_9CAUL</name>
<dbReference type="RefSeq" id="WP_021696226.1">
    <property type="nucleotide sequence ID" value="NZ_BATC01000004.1"/>
</dbReference>
<sequence length="90" mass="10332">MRRRADHHERQSERRARTRRLIELGGLVQKAGLVELTGDDRNVLFGGFLLVSEMLRSDRRDAVLAVLERKGRRGFRGDKESATDEAPTSW</sequence>
<dbReference type="EMBL" id="BATC01000004">
    <property type="protein sequence ID" value="GAD58130.1"/>
    <property type="molecule type" value="Genomic_DNA"/>
</dbReference>
<dbReference type="OrthoDB" id="5653691at2"/>
<accession>A0A8E0KJ13</accession>
<dbReference type="InterPro" id="IPR009444">
    <property type="entry name" value="Conjugal_tfr_TraD_a-type"/>
</dbReference>
<dbReference type="Pfam" id="PF06412">
    <property type="entry name" value="TraD"/>
    <property type="match status" value="1"/>
</dbReference>
<dbReference type="Proteomes" id="UP000016569">
    <property type="component" value="Unassembled WGS sequence"/>
</dbReference>
<proteinExistence type="predicted"/>
<organism evidence="1 2">
    <name type="scientific">Brevundimonas abyssalis TAR-001</name>
    <dbReference type="NCBI Taxonomy" id="1391729"/>
    <lineage>
        <taxon>Bacteria</taxon>
        <taxon>Pseudomonadati</taxon>
        <taxon>Pseudomonadota</taxon>
        <taxon>Alphaproteobacteria</taxon>
        <taxon>Caulobacterales</taxon>
        <taxon>Caulobacteraceae</taxon>
        <taxon>Brevundimonas</taxon>
    </lineage>
</organism>
<dbReference type="AlphaFoldDB" id="A0A8E0KJ13"/>
<protein>
    <submittedName>
        <fullName evidence="1">Conjugal transfer TraD family protein</fullName>
    </submittedName>
</protein>
<comment type="caution">
    <text evidence="1">The sequence shown here is derived from an EMBL/GenBank/DDBJ whole genome shotgun (WGS) entry which is preliminary data.</text>
</comment>
<keyword evidence="2" id="KW-1185">Reference proteome</keyword>
<evidence type="ECO:0000313" key="2">
    <source>
        <dbReference type="Proteomes" id="UP000016569"/>
    </source>
</evidence>